<proteinExistence type="predicted"/>
<dbReference type="Proteomes" id="UP001597361">
    <property type="component" value="Unassembled WGS sequence"/>
</dbReference>
<evidence type="ECO:0000313" key="2">
    <source>
        <dbReference type="EMBL" id="MFD2035521.1"/>
    </source>
</evidence>
<dbReference type="Gene3D" id="3.60.15.10">
    <property type="entry name" value="Ribonuclease Z/Hydroxyacylglutathione hydrolase-like"/>
    <property type="match status" value="1"/>
</dbReference>
<feature type="domain" description="Metallo-beta-lactamase" evidence="1">
    <location>
        <begin position="1"/>
        <end position="79"/>
    </location>
</feature>
<evidence type="ECO:0000259" key="1">
    <source>
        <dbReference type="Pfam" id="PF12706"/>
    </source>
</evidence>
<sequence>NNTLWLSYILQTPDLKIYMGGDSGYDTHFAEIGEKFGGFDLAILDNGQYNVAWQAVHMLPDEVLKVAKELNAKRIFPVHSSKFVMAYHPWDEPLIKITELNEGNIPLVTPIIGEIVNLNDNDQQFKQWWTGVE</sequence>
<dbReference type="SUPFAM" id="SSF56281">
    <property type="entry name" value="Metallo-hydrolase/oxidoreductase"/>
    <property type="match status" value="1"/>
</dbReference>
<evidence type="ECO:0000313" key="3">
    <source>
        <dbReference type="Proteomes" id="UP001597361"/>
    </source>
</evidence>
<accession>A0ABW4VP37</accession>
<dbReference type="RefSeq" id="WP_376886483.1">
    <property type="nucleotide sequence ID" value="NZ_JBHUHR010000036.1"/>
</dbReference>
<dbReference type="InterPro" id="IPR036866">
    <property type="entry name" value="RibonucZ/Hydroxyglut_hydro"/>
</dbReference>
<dbReference type="PANTHER" id="PTHR15032:SF4">
    <property type="entry name" value="N-ACYL-PHOSPHATIDYLETHANOLAMINE-HYDROLYZING PHOSPHOLIPASE D"/>
    <property type="match status" value="1"/>
</dbReference>
<reference evidence="3" key="1">
    <citation type="journal article" date="2019" name="Int. J. Syst. Evol. Microbiol.">
        <title>The Global Catalogue of Microorganisms (GCM) 10K type strain sequencing project: providing services to taxonomists for standard genome sequencing and annotation.</title>
        <authorList>
            <consortium name="The Broad Institute Genomics Platform"/>
            <consortium name="The Broad Institute Genome Sequencing Center for Infectious Disease"/>
            <person name="Wu L."/>
            <person name="Ma J."/>
        </authorList>
    </citation>
    <scope>NUCLEOTIDE SEQUENCE [LARGE SCALE GENOMIC DNA]</scope>
    <source>
        <strain evidence="3">CGMCC 1.15180</strain>
    </source>
</reference>
<dbReference type="Pfam" id="PF12706">
    <property type="entry name" value="Lactamase_B_2"/>
    <property type="match status" value="1"/>
</dbReference>
<keyword evidence="3" id="KW-1185">Reference proteome</keyword>
<feature type="non-terminal residue" evidence="2">
    <location>
        <position position="1"/>
    </location>
</feature>
<gene>
    <name evidence="2" type="ORF">ACFSKL_12010</name>
</gene>
<name>A0ABW4VP37_9BACT</name>
<protein>
    <submittedName>
        <fullName evidence="2">MBL fold metallo-hydrolase</fullName>
    </submittedName>
</protein>
<dbReference type="InterPro" id="IPR001279">
    <property type="entry name" value="Metallo-B-lactamas"/>
</dbReference>
<dbReference type="EMBL" id="JBHUHR010000036">
    <property type="protein sequence ID" value="MFD2035521.1"/>
    <property type="molecule type" value="Genomic_DNA"/>
</dbReference>
<dbReference type="PANTHER" id="PTHR15032">
    <property type="entry name" value="N-ACYL-PHOSPHATIDYLETHANOLAMINE-HYDROLYZING PHOSPHOLIPASE D"/>
    <property type="match status" value="1"/>
</dbReference>
<comment type="caution">
    <text evidence="2">The sequence shown here is derived from an EMBL/GenBank/DDBJ whole genome shotgun (WGS) entry which is preliminary data.</text>
</comment>
<organism evidence="2 3">
    <name type="scientific">Belliella marina</name>
    <dbReference type="NCBI Taxonomy" id="1644146"/>
    <lineage>
        <taxon>Bacteria</taxon>
        <taxon>Pseudomonadati</taxon>
        <taxon>Bacteroidota</taxon>
        <taxon>Cytophagia</taxon>
        <taxon>Cytophagales</taxon>
        <taxon>Cyclobacteriaceae</taxon>
        <taxon>Belliella</taxon>
    </lineage>
</organism>